<evidence type="ECO:0000259" key="2">
    <source>
        <dbReference type="Pfam" id="PF24864"/>
    </source>
</evidence>
<evidence type="ECO:0000256" key="1">
    <source>
        <dbReference type="SAM" id="Phobius"/>
    </source>
</evidence>
<dbReference type="GeneID" id="9229539"/>
<dbReference type="PANTHER" id="PTHR38790">
    <property type="entry name" value="2EXR DOMAIN-CONTAINING PROTEIN-RELATED"/>
    <property type="match status" value="1"/>
</dbReference>
<dbReference type="VEuPathDB" id="FungiDB:MCYG_03721"/>
<feature type="domain" description="DUF7730" evidence="2">
    <location>
        <begin position="94"/>
        <end position="352"/>
    </location>
</feature>
<evidence type="ECO:0000313" key="4">
    <source>
        <dbReference type="Proteomes" id="UP000002035"/>
    </source>
</evidence>
<dbReference type="OrthoDB" id="4173690at2759"/>
<protein>
    <recommendedName>
        <fullName evidence="2">DUF7730 domain-containing protein</fullName>
    </recommendedName>
</protein>
<evidence type="ECO:0000313" key="3">
    <source>
        <dbReference type="EMBL" id="EEQ30902.1"/>
    </source>
</evidence>
<gene>
    <name evidence="3" type="ORF">MCYG_03721</name>
</gene>
<proteinExistence type="predicted"/>
<dbReference type="InterPro" id="IPR056632">
    <property type="entry name" value="DUF7730"/>
</dbReference>
<keyword evidence="1" id="KW-1133">Transmembrane helix</keyword>
<organism evidence="3 4">
    <name type="scientific">Arthroderma otae (strain ATCC MYA-4605 / CBS 113480)</name>
    <name type="common">Microsporum canis</name>
    <dbReference type="NCBI Taxonomy" id="554155"/>
    <lineage>
        <taxon>Eukaryota</taxon>
        <taxon>Fungi</taxon>
        <taxon>Dikarya</taxon>
        <taxon>Ascomycota</taxon>
        <taxon>Pezizomycotina</taxon>
        <taxon>Eurotiomycetes</taxon>
        <taxon>Eurotiomycetidae</taxon>
        <taxon>Onygenales</taxon>
        <taxon>Arthrodermataceae</taxon>
        <taxon>Microsporum</taxon>
    </lineage>
</organism>
<name>C5FJP1_ARTOC</name>
<reference evidence="4" key="1">
    <citation type="journal article" date="2012" name="MBio">
        <title>Comparative genome analysis of Trichophyton rubrum and related dermatophytes reveals candidate genes involved in infection.</title>
        <authorList>
            <person name="Martinez D.A."/>
            <person name="Oliver B.G."/>
            <person name="Graeser Y."/>
            <person name="Goldberg J.M."/>
            <person name="Li W."/>
            <person name="Martinez-Rossi N.M."/>
            <person name="Monod M."/>
            <person name="Shelest E."/>
            <person name="Barton R.C."/>
            <person name="Birch E."/>
            <person name="Brakhage A.A."/>
            <person name="Chen Z."/>
            <person name="Gurr S.J."/>
            <person name="Heiman D."/>
            <person name="Heitman J."/>
            <person name="Kosti I."/>
            <person name="Rossi A."/>
            <person name="Saif S."/>
            <person name="Samalova M."/>
            <person name="Saunders C.W."/>
            <person name="Shea T."/>
            <person name="Summerbell R.C."/>
            <person name="Xu J."/>
            <person name="Young S."/>
            <person name="Zeng Q."/>
            <person name="Birren B.W."/>
            <person name="Cuomo C.A."/>
            <person name="White T.C."/>
        </authorList>
    </citation>
    <scope>NUCLEOTIDE SEQUENCE [LARGE SCALE GENOMIC DNA]</scope>
    <source>
        <strain evidence="4">ATCC MYA-4605 / CBS 113480</strain>
    </source>
</reference>
<accession>C5FJP1</accession>
<dbReference type="eggNOG" id="ENOG502SSV2">
    <property type="taxonomic scope" value="Eukaryota"/>
</dbReference>
<feature type="transmembrane region" description="Helical" evidence="1">
    <location>
        <begin position="12"/>
        <end position="32"/>
    </location>
</feature>
<keyword evidence="4" id="KW-1185">Reference proteome</keyword>
<dbReference type="AlphaFoldDB" id="C5FJP1"/>
<dbReference type="EMBL" id="DS995703">
    <property type="protein sequence ID" value="EEQ30902.1"/>
    <property type="molecule type" value="Genomic_DNA"/>
</dbReference>
<dbReference type="RefSeq" id="XP_002848215.1">
    <property type="nucleotide sequence ID" value="XM_002848169.1"/>
</dbReference>
<sequence length="375" mass="43420">MTQDRRLNCADICQLVCCIICLPVLVPLYYVYISSPAQKYRWARRFKEYHKTDVPPLSSHRKRTLSIGNTFDAFTQQQLRTRAENETEHDQVTHDQAQSPLFQIPPEIRLIIYGYVIGSRKIHIVHTTCRKLASFPCTDYAEAVDGEKKVKKKNRLCNCVAENAVHANKHIGCTVAEDILAPVTCDHPGIGILPLLQSCREIYTEAIGMLYADQTFSFEQPYAFLAFAHSILTQRLKIVSSIEITPWDWSVFYDDGRSQYYRKAQRFGPQTLSDKEALPNTWEVACHAIANEMEGLKDFRLRVYSQKIRCRKRISYSRPHSNTQATTYVICRPLYQIKTLKNFEVELCWPVAWEMPENAPFKLKSPCWGRAYVDY</sequence>
<dbReference type="HOGENOM" id="CLU_750458_0_0_1"/>
<dbReference type="Proteomes" id="UP000002035">
    <property type="component" value="Unassembled WGS sequence"/>
</dbReference>
<dbReference type="Pfam" id="PF24864">
    <property type="entry name" value="DUF7730"/>
    <property type="match status" value="1"/>
</dbReference>
<keyword evidence="1" id="KW-0812">Transmembrane</keyword>
<dbReference type="OMA" id="IWEHYLC"/>
<keyword evidence="1" id="KW-0472">Membrane</keyword>
<dbReference type="STRING" id="554155.C5FJP1"/>